<sequence>MEFFAAFSLFSLGLYSALGIAALIALYLTSYGARCADSWLKGQPMPTDRVKPHIAIAALLGLIAGSFVQGIIEENAECNARGQNLPTCLFERLQQQ</sequence>
<feature type="transmembrane region" description="Helical" evidence="1">
    <location>
        <begin position="12"/>
        <end position="33"/>
    </location>
</feature>
<keyword evidence="1" id="KW-0812">Transmembrane</keyword>
<name>A0A367M2D8_PSEAI</name>
<evidence type="ECO:0000313" key="3">
    <source>
        <dbReference type="Proteomes" id="UP000253594"/>
    </source>
</evidence>
<proteinExistence type="predicted"/>
<dbReference type="AlphaFoldDB" id="A0A367M2D8"/>
<evidence type="ECO:0000313" key="2">
    <source>
        <dbReference type="EMBL" id="RCI71550.1"/>
    </source>
</evidence>
<keyword evidence="1" id="KW-1133">Transmembrane helix</keyword>
<dbReference type="Proteomes" id="UP000253594">
    <property type="component" value="Unassembled WGS sequence"/>
</dbReference>
<reference evidence="2 3" key="1">
    <citation type="submission" date="2018-07" db="EMBL/GenBank/DDBJ databases">
        <title>Mechanisms of high-level aminoglycoside resistance among Gram-negative pathogens in Brazil.</title>
        <authorList>
            <person name="Ballaben A.S."/>
            <person name="Darini A.L.C."/>
            <person name="Doi Y."/>
        </authorList>
    </citation>
    <scope>NUCLEOTIDE SEQUENCE [LARGE SCALE GENOMIC DNA]</scope>
    <source>
        <strain evidence="2 3">B2-305</strain>
    </source>
</reference>
<keyword evidence="1" id="KW-0472">Membrane</keyword>
<accession>A0A367M2D8</accession>
<feature type="transmembrane region" description="Helical" evidence="1">
    <location>
        <begin position="54"/>
        <end position="72"/>
    </location>
</feature>
<dbReference type="RefSeq" id="WP_024007993.1">
    <property type="nucleotide sequence ID" value="NZ_CAADMV010000509.1"/>
</dbReference>
<protein>
    <submittedName>
        <fullName evidence="2">Uncharacterized protein</fullName>
    </submittedName>
</protein>
<gene>
    <name evidence="2" type="ORF">DT376_28515</name>
</gene>
<dbReference type="EMBL" id="QORE01001350">
    <property type="protein sequence ID" value="RCI71550.1"/>
    <property type="molecule type" value="Genomic_DNA"/>
</dbReference>
<evidence type="ECO:0000256" key="1">
    <source>
        <dbReference type="SAM" id="Phobius"/>
    </source>
</evidence>
<comment type="caution">
    <text evidence="2">The sequence shown here is derived from an EMBL/GenBank/DDBJ whole genome shotgun (WGS) entry which is preliminary data.</text>
</comment>
<organism evidence="2 3">
    <name type="scientific">Pseudomonas aeruginosa</name>
    <dbReference type="NCBI Taxonomy" id="287"/>
    <lineage>
        <taxon>Bacteria</taxon>
        <taxon>Pseudomonadati</taxon>
        <taxon>Pseudomonadota</taxon>
        <taxon>Gammaproteobacteria</taxon>
        <taxon>Pseudomonadales</taxon>
        <taxon>Pseudomonadaceae</taxon>
        <taxon>Pseudomonas</taxon>
    </lineage>
</organism>